<organism evidence="1 2">
    <name type="scientific">Mediterraneibacter gnavus</name>
    <name type="common">Ruminococcus gnavus</name>
    <dbReference type="NCBI Taxonomy" id="33038"/>
    <lineage>
        <taxon>Bacteria</taxon>
        <taxon>Bacillati</taxon>
        <taxon>Bacillota</taxon>
        <taxon>Clostridia</taxon>
        <taxon>Lachnospirales</taxon>
        <taxon>Lachnospiraceae</taxon>
        <taxon>Mediterraneibacter</taxon>
    </lineage>
</organism>
<reference evidence="1" key="1">
    <citation type="submission" date="2023-01" db="EMBL/GenBank/DDBJ databases">
        <title>Human gut microbiome strain richness.</title>
        <authorList>
            <person name="Chen-Liaw A."/>
        </authorList>
    </citation>
    <scope>NUCLEOTIDE SEQUENCE</scope>
    <source>
        <strain evidence="1">RTP21484st1_H11_RTP21484_190118</strain>
    </source>
</reference>
<evidence type="ECO:0008006" key="3">
    <source>
        <dbReference type="Google" id="ProtNLM"/>
    </source>
</evidence>
<evidence type="ECO:0000313" key="2">
    <source>
        <dbReference type="Proteomes" id="UP001212160"/>
    </source>
</evidence>
<dbReference type="RefSeq" id="WP_272108385.1">
    <property type="nucleotide sequence ID" value="NZ_AP031447.1"/>
</dbReference>
<protein>
    <recommendedName>
        <fullName evidence="3">4Fe-4S ferredoxin-type domain-containing protein</fullName>
    </recommendedName>
</protein>
<proteinExistence type="predicted"/>
<dbReference type="Proteomes" id="UP001212160">
    <property type="component" value="Unassembled WGS sequence"/>
</dbReference>
<accession>A0AAW6DLB3</accession>
<comment type="caution">
    <text evidence="1">The sequence shown here is derived from an EMBL/GenBank/DDBJ whole genome shotgun (WGS) entry which is preliminary data.</text>
</comment>
<gene>
    <name evidence="1" type="ORF">PNW85_19345</name>
</gene>
<name>A0AAW6DLB3_MEDGN</name>
<sequence>MKMVKYELAVVYKKDLILTMEEDVDSEEVLKIFLETLKENEKNQGELFGIIAEKVLEENCMEQCENCQIYCPAGEE</sequence>
<dbReference type="EMBL" id="JAQMLA010000124">
    <property type="protein sequence ID" value="MDB8688758.1"/>
    <property type="molecule type" value="Genomic_DNA"/>
</dbReference>
<evidence type="ECO:0000313" key="1">
    <source>
        <dbReference type="EMBL" id="MDB8688758.1"/>
    </source>
</evidence>
<dbReference type="AlphaFoldDB" id="A0AAW6DLB3"/>